<dbReference type="Gene3D" id="3.40.1410.10">
    <property type="entry name" value="Chorismate lyase-like"/>
    <property type="match status" value="1"/>
</dbReference>
<organism evidence="5 6">
    <name type="scientific">Tritonibacter aquimaris</name>
    <dbReference type="NCBI Taxonomy" id="2663379"/>
    <lineage>
        <taxon>Bacteria</taxon>
        <taxon>Pseudomonadati</taxon>
        <taxon>Pseudomonadota</taxon>
        <taxon>Alphaproteobacteria</taxon>
        <taxon>Rhodobacterales</taxon>
        <taxon>Paracoccaceae</taxon>
        <taxon>Tritonibacter</taxon>
    </lineage>
</organism>
<dbReference type="Gene3D" id="1.10.10.10">
    <property type="entry name" value="Winged helix-like DNA-binding domain superfamily/Winged helix DNA-binding domain"/>
    <property type="match status" value="1"/>
</dbReference>
<dbReference type="Pfam" id="PF07702">
    <property type="entry name" value="UTRA"/>
    <property type="match status" value="1"/>
</dbReference>
<evidence type="ECO:0000313" key="5">
    <source>
        <dbReference type="EMBL" id="MQY43528.1"/>
    </source>
</evidence>
<dbReference type="Proteomes" id="UP000436694">
    <property type="component" value="Unassembled WGS sequence"/>
</dbReference>
<dbReference type="InterPro" id="IPR011663">
    <property type="entry name" value="UTRA"/>
</dbReference>
<keyword evidence="2" id="KW-0238">DNA-binding</keyword>
<evidence type="ECO:0000256" key="1">
    <source>
        <dbReference type="ARBA" id="ARBA00023015"/>
    </source>
</evidence>
<dbReference type="GO" id="GO:0003700">
    <property type="term" value="F:DNA-binding transcription factor activity"/>
    <property type="evidence" value="ECO:0007669"/>
    <property type="project" value="InterPro"/>
</dbReference>
<dbReference type="PANTHER" id="PTHR44846:SF1">
    <property type="entry name" value="MANNOSYL-D-GLYCERATE TRANSPORT_METABOLISM SYSTEM REPRESSOR MNGR-RELATED"/>
    <property type="match status" value="1"/>
</dbReference>
<dbReference type="Pfam" id="PF00392">
    <property type="entry name" value="GntR"/>
    <property type="match status" value="1"/>
</dbReference>
<dbReference type="RefSeq" id="WP_153548426.1">
    <property type="nucleotide sequence ID" value="NZ_WIXK01000006.1"/>
</dbReference>
<dbReference type="GO" id="GO:0003677">
    <property type="term" value="F:DNA binding"/>
    <property type="evidence" value="ECO:0007669"/>
    <property type="project" value="UniProtKB-KW"/>
</dbReference>
<dbReference type="EMBL" id="WIXK01000006">
    <property type="protein sequence ID" value="MQY43528.1"/>
    <property type="molecule type" value="Genomic_DNA"/>
</dbReference>
<dbReference type="SUPFAM" id="SSF64288">
    <property type="entry name" value="Chorismate lyase-like"/>
    <property type="match status" value="1"/>
</dbReference>
<dbReference type="CDD" id="cd07377">
    <property type="entry name" value="WHTH_GntR"/>
    <property type="match status" value="1"/>
</dbReference>
<gene>
    <name evidence="5" type="ORF">GG681_12840</name>
</gene>
<dbReference type="InterPro" id="IPR000524">
    <property type="entry name" value="Tscrpt_reg_HTH_GntR"/>
</dbReference>
<dbReference type="InterPro" id="IPR050679">
    <property type="entry name" value="Bact_HTH_transcr_reg"/>
</dbReference>
<keyword evidence="1" id="KW-0805">Transcription regulation</keyword>
<evidence type="ECO:0000259" key="4">
    <source>
        <dbReference type="PROSITE" id="PS50949"/>
    </source>
</evidence>
<dbReference type="GO" id="GO:0045892">
    <property type="term" value="P:negative regulation of DNA-templated transcription"/>
    <property type="evidence" value="ECO:0007669"/>
    <property type="project" value="TreeGrafter"/>
</dbReference>
<name>A0A844AVM3_9RHOB</name>
<evidence type="ECO:0000256" key="3">
    <source>
        <dbReference type="ARBA" id="ARBA00023163"/>
    </source>
</evidence>
<dbReference type="SMART" id="SM00866">
    <property type="entry name" value="UTRA"/>
    <property type="match status" value="1"/>
</dbReference>
<dbReference type="InterPro" id="IPR036388">
    <property type="entry name" value="WH-like_DNA-bd_sf"/>
</dbReference>
<dbReference type="AlphaFoldDB" id="A0A844AVM3"/>
<dbReference type="SUPFAM" id="SSF46785">
    <property type="entry name" value="Winged helix' DNA-binding domain"/>
    <property type="match status" value="1"/>
</dbReference>
<keyword evidence="3" id="KW-0804">Transcription</keyword>
<reference evidence="5 6" key="1">
    <citation type="submission" date="2019-10" db="EMBL/GenBank/DDBJ databases">
        <title>Epibacterium sp. nov., isolated from seawater.</title>
        <authorList>
            <person name="Zhang X."/>
            <person name="Li N."/>
        </authorList>
    </citation>
    <scope>NUCLEOTIDE SEQUENCE [LARGE SCALE GENOMIC DNA]</scope>
    <source>
        <strain evidence="5 6">SM1969</strain>
    </source>
</reference>
<dbReference type="PRINTS" id="PR00035">
    <property type="entry name" value="HTHGNTR"/>
</dbReference>
<accession>A0A844AVM3</accession>
<dbReference type="InterPro" id="IPR036390">
    <property type="entry name" value="WH_DNA-bd_sf"/>
</dbReference>
<comment type="caution">
    <text evidence="5">The sequence shown here is derived from an EMBL/GenBank/DDBJ whole genome shotgun (WGS) entry which is preliminary data.</text>
</comment>
<dbReference type="SMART" id="SM00345">
    <property type="entry name" value="HTH_GNTR"/>
    <property type="match status" value="1"/>
</dbReference>
<feature type="domain" description="HTH gntR-type" evidence="4">
    <location>
        <begin position="12"/>
        <end position="80"/>
    </location>
</feature>
<protein>
    <submittedName>
        <fullName evidence="5">UTRA domain-containing protein</fullName>
    </submittedName>
</protein>
<proteinExistence type="predicted"/>
<evidence type="ECO:0000313" key="6">
    <source>
        <dbReference type="Proteomes" id="UP000436694"/>
    </source>
</evidence>
<dbReference type="InterPro" id="IPR028978">
    <property type="entry name" value="Chorismate_lyase_/UTRA_dom_sf"/>
</dbReference>
<keyword evidence="6" id="KW-1185">Reference proteome</keyword>
<dbReference type="PROSITE" id="PS50949">
    <property type="entry name" value="HTH_GNTR"/>
    <property type="match status" value="1"/>
</dbReference>
<evidence type="ECO:0000256" key="2">
    <source>
        <dbReference type="ARBA" id="ARBA00023125"/>
    </source>
</evidence>
<dbReference type="PANTHER" id="PTHR44846">
    <property type="entry name" value="MANNOSYL-D-GLYCERATE TRANSPORT/METABOLISM SYSTEM REPRESSOR MNGR-RELATED"/>
    <property type="match status" value="1"/>
</dbReference>
<sequence>MTKVDSPQRIKEPAFQRVTEFLRAQIRSGELREHAALPSERILGEQFDISRMTARRALLALEREGLAYSSERRGRFVSPQRLTYDISKTVSFSEHAEEGELGLKIELISQQMIKATASLAEKLSVEEGRELYAYTRLFRLKEHPALIEEEFAIADLFPDMFSHNLEQSTTRLMAETYNRPAHSGDISIRMRALNEAEAKLLNLPTYQAGIELEQVILDRDGQPFCFGRQLWRGELAEFTAHAVVRDR</sequence>